<keyword evidence="2" id="KW-0732">Signal</keyword>
<name>A0A0B1T8G6_OESDE</name>
<evidence type="ECO:0000313" key="5">
    <source>
        <dbReference type="Proteomes" id="UP000053660"/>
    </source>
</evidence>
<dbReference type="InterPro" id="IPR036423">
    <property type="entry name" value="SOD-like_Cu/Zn_dom_sf"/>
</dbReference>
<dbReference type="PANTHER" id="PTHR10003">
    <property type="entry name" value="SUPEROXIDE DISMUTASE CU-ZN -RELATED"/>
    <property type="match status" value="1"/>
</dbReference>
<dbReference type="OrthoDB" id="2015551at2759"/>
<evidence type="ECO:0000256" key="2">
    <source>
        <dbReference type="SAM" id="SignalP"/>
    </source>
</evidence>
<keyword evidence="5" id="KW-1185">Reference proteome</keyword>
<dbReference type="SUPFAM" id="SSF49329">
    <property type="entry name" value="Cu,Zn superoxide dismutase-like"/>
    <property type="match status" value="1"/>
</dbReference>
<feature type="compositionally biased region" description="Basic and acidic residues" evidence="1">
    <location>
        <begin position="102"/>
        <end position="111"/>
    </location>
</feature>
<dbReference type="GO" id="GO:0006801">
    <property type="term" value="P:superoxide metabolic process"/>
    <property type="evidence" value="ECO:0007669"/>
    <property type="project" value="InterPro"/>
</dbReference>
<proteinExistence type="predicted"/>
<gene>
    <name evidence="4" type="ORF">OESDEN_08502</name>
</gene>
<dbReference type="Gene3D" id="2.60.40.200">
    <property type="entry name" value="Superoxide dismutase, copper/zinc binding domain"/>
    <property type="match status" value="1"/>
</dbReference>
<dbReference type="AlphaFoldDB" id="A0A0B1T8G6"/>
<protein>
    <submittedName>
        <fullName evidence="4">Copper/zinc superoxide dismutase</fullName>
    </submittedName>
</protein>
<feature type="signal peptide" evidence="2">
    <location>
        <begin position="1"/>
        <end position="17"/>
    </location>
</feature>
<dbReference type="Pfam" id="PF00080">
    <property type="entry name" value="Sod_Cu"/>
    <property type="match status" value="1"/>
</dbReference>
<feature type="region of interest" description="Disordered" evidence="1">
    <location>
        <begin position="102"/>
        <end position="121"/>
    </location>
</feature>
<dbReference type="PROSITE" id="PS00087">
    <property type="entry name" value="SOD_CU_ZN_1"/>
    <property type="match status" value="1"/>
</dbReference>
<dbReference type="InterPro" id="IPR001424">
    <property type="entry name" value="SOD_Cu_Zn_dom"/>
</dbReference>
<evidence type="ECO:0000313" key="4">
    <source>
        <dbReference type="EMBL" id="KHJ91625.1"/>
    </source>
</evidence>
<dbReference type="InterPro" id="IPR018152">
    <property type="entry name" value="SOD_Cu/Zn_BS"/>
</dbReference>
<accession>A0A0B1T8G6</accession>
<reference evidence="4 5" key="1">
    <citation type="submission" date="2014-03" db="EMBL/GenBank/DDBJ databases">
        <title>Draft genome of the hookworm Oesophagostomum dentatum.</title>
        <authorList>
            <person name="Mitreva M."/>
        </authorList>
    </citation>
    <scope>NUCLEOTIDE SEQUENCE [LARGE SCALE GENOMIC DNA]</scope>
    <source>
        <strain evidence="4 5">OD-Hann</strain>
    </source>
</reference>
<dbReference type="InterPro" id="IPR024134">
    <property type="entry name" value="SOD_Cu/Zn_/chaperone"/>
</dbReference>
<dbReference type="PRINTS" id="PR00068">
    <property type="entry name" value="CUZNDISMTASE"/>
</dbReference>
<dbReference type="EMBL" id="KN551914">
    <property type="protein sequence ID" value="KHJ91625.1"/>
    <property type="molecule type" value="Genomic_DNA"/>
</dbReference>
<feature type="domain" description="Superoxide dismutase copper/zinc binding" evidence="3">
    <location>
        <begin position="47"/>
        <end position="117"/>
    </location>
</feature>
<evidence type="ECO:0000256" key="1">
    <source>
        <dbReference type="SAM" id="MobiDB-lite"/>
    </source>
</evidence>
<dbReference type="Proteomes" id="UP000053660">
    <property type="component" value="Unassembled WGS sequence"/>
</dbReference>
<dbReference type="GO" id="GO:0005507">
    <property type="term" value="F:copper ion binding"/>
    <property type="evidence" value="ECO:0007669"/>
    <property type="project" value="InterPro"/>
</dbReference>
<organism evidence="4 5">
    <name type="scientific">Oesophagostomum dentatum</name>
    <name type="common">Nodular worm</name>
    <dbReference type="NCBI Taxonomy" id="61180"/>
    <lineage>
        <taxon>Eukaryota</taxon>
        <taxon>Metazoa</taxon>
        <taxon>Ecdysozoa</taxon>
        <taxon>Nematoda</taxon>
        <taxon>Chromadorea</taxon>
        <taxon>Rhabditida</taxon>
        <taxon>Rhabditina</taxon>
        <taxon>Rhabditomorpha</taxon>
        <taxon>Strongyloidea</taxon>
        <taxon>Strongylidae</taxon>
        <taxon>Oesophagostomum</taxon>
    </lineage>
</organism>
<evidence type="ECO:0000259" key="3">
    <source>
        <dbReference type="Pfam" id="PF00080"/>
    </source>
</evidence>
<feature type="non-terminal residue" evidence="4">
    <location>
        <position position="121"/>
    </location>
</feature>
<sequence length="121" mass="12774">MFSEILLVSAIIGTVQVSNVDCANEVLKARTYIFEAVKGGNPQKTIGIIDLTQVGTLVKMNGTVSGLKPGVHGFHIHEKGDLGNGCMNAGAHFNPHKMMHGAPDDSNRHVGDLGNINTPVS</sequence>
<feature type="chain" id="PRO_5002065687" evidence="2">
    <location>
        <begin position="18"/>
        <end position="121"/>
    </location>
</feature>